<reference evidence="1" key="4">
    <citation type="submission" date="2025-09" db="UniProtKB">
        <authorList>
            <consortium name="Ensembl"/>
        </authorList>
    </citation>
    <scope>IDENTIFICATION</scope>
    <source>
        <strain evidence="1">17573</strain>
    </source>
</reference>
<organism evidence="1 2">
    <name type="scientific">Macaca mulatta</name>
    <name type="common">Rhesus macaque</name>
    <dbReference type="NCBI Taxonomy" id="9544"/>
    <lineage>
        <taxon>Eukaryota</taxon>
        <taxon>Metazoa</taxon>
        <taxon>Chordata</taxon>
        <taxon>Craniata</taxon>
        <taxon>Vertebrata</taxon>
        <taxon>Euteleostomi</taxon>
        <taxon>Mammalia</taxon>
        <taxon>Eutheria</taxon>
        <taxon>Euarchontoglires</taxon>
        <taxon>Primates</taxon>
        <taxon>Haplorrhini</taxon>
        <taxon>Catarrhini</taxon>
        <taxon>Cercopithecidae</taxon>
        <taxon>Cercopithecinae</taxon>
        <taxon>Macaca</taxon>
    </lineage>
</organism>
<reference evidence="2" key="1">
    <citation type="journal article" date="2007" name="Science">
        <title>Evolutionary and biomedical insights from the rhesus macaque genome.</title>
        <authorList>
            <person name="Gibbs R.A."/>
            <person name="Rogers J."/>
            <person name="Katze M.G."/>
            <person name="Bumgarner R."/>
            <person name="Weinstock G.M."/>
            <person name="Mardis E.R."/>
            <person name="Remington K.A."/>
            <person name="Strausberg R.L."/>
            <person name="Venter J.C."/>
            <person name="Wilson R.K."/>
            <person name="Batzer M.A."/>
            <person name="Bustamante C.D."/>
            <person name="Eichler E.E."/>
            <person name="Hahn M.W."/>
            <person name="Hardison R.C."/>
            <person name="Makova K.D."/>
            <person name="Miller W."/>
            <person name="Milosavljevic A."/>
            <person name="Palermo R.E."/>
            <person name="Siepel A."/>
            <person name="Sikela J.M."/>
            <person name="Attaway T."/>
            <person name="Bell S."/>
            <person name="Bernard K.E."/>
            <person name="Buhay C.J."/>
            <person name="Chandrabose M.N."/>
            <person name="Dao M."/>
            <person name="Davis C."/>
            <person name="Delehaunty K.D."/>
            <person name="Ding Y."/>
            <person name="Dinh H.H."/>
            <person name="Dugan-Rocha S."/>
            <person name="Fulton L.A."/>
            <person name="Gabisi R.A."/>
            <person name="Garner T.T."/>
            <person name="Godfrey J."/>
            <person name="Hawes A.C."/>
            <person name="Hernandez J."/>
            <person name="Hines S."/>
            <person name="Holder M."/>
            <person name="Hume J."/>
            <person name="Jhangiani S.N."/>
            <person name="Joshi V."/>
            <person name="Khan Z.M."/>
            <person name="Kirkness E.F."/>
            <person name="Cree A."/>
            <person name="Fowler R.G."/>
            <person name="Lee S."/>
            <person name="Lewis L.R."/>
            <person name="Li Z."/>
            <person name="Liu Y.-S."/>
            <person name="Moore S.M."/>
            <person name="Muzny D."/>
            <person name="Nazareth L.V."/>
            <person name="Ngo D.N."/>
            <person name="Okwuonu G.O."/>
            <person name="Pai G."/>
            <person name="Parker D."/>
            <person name="Paul H.A."/>
            <person name="Pfannkoch C."/>
            <person name="Pohl C.S."/>
            <person name="Rogers Y.-H.C."/>
            <person name="Ruiz S.J."/>
            <person name="Sabo A."/>
            <person name="Santibanez J."/>
            <person name="Schneider B.W."/>
            <person name="Smith S.M."/>
            <person name="Sodergren E."/>
            <person name="Svatek A.F."/>
            <person name="Utterback T.R."/>
            <person name="Vattathil S."/>
            <person name="Warren W."/>
            <person name="White C.S."/>
            <person name="Chinwalla A.T."/>
            <person name="Feng Y."/>
            <person name="Halpern A.L."/>
            <person name="Hillier L.W."/>
            <person name="Huang X."/>
            <person name="Minx P."/>
            <person name="Nelson J.O."/>
            <person name="Pepin K.H."/>
            <person name="Qin X."/>
            <person name="Sutton G.G."/>
            <person name="Venter E."/>
            <person name="Walenz B.P."/>
            <person name="Wallis J.W."/>
            <person name="Worley K.C."/>
            <person name="Yang S.-P."/>
            <person name="Jones S.M."/>
            <person name="Marra M.A."/>
            <person name="Rocchi M."/>
            <person name="Schein J.E."/>
            <person name="Baertsch R."/>
            <person name="Clarke L."/>
            <person name="Csuros M."/>
            <person name="Glasscock J."/>
            <person name="Harris R.A."/>
            <person name="Havlak P."/>
            <person name="Jackson A.R."/>
            <person name="Jiang H."/>
            <person name="Liu Y."/>
            <person name="Messina D.N."/>
            <person name="Shen Y."/>
            <person name="Song H.X.-Z."/>
            <person name="Wylie T."/>
            <person name="Zhang L."/>
            <person name="Birney E."/>
            <person name="Han K."/>
            <person name="Konkel M.K."/>
            <person name="Lee J."/>
            <person name="Smit A.F.A."/>
            <person name="Ullmer B."/>
            <person name="Wang H."/>
            <person name="Xing J."/>
            <person name="Burhans R."/>
            <person name="Cheng Z."/>
            <person name="Karro J.E."/>
            <person name="Ma J."/>
            <person name="Raney B."/>
            <person name="She X."/>
            <person name="Cox M.J."/>
            <person name="Demuth J.P."/>
            <person name="Dumas L.J."/>
            <person name="Han S.-G."/>
            <person name="Hopkins J."/>
            <person name="Karimpour-Fard A."/>
            <person name="Kim Y.H."/>
            <person name="Pollack J.R."/>
            <person name="Vinar T."/>
            <person name="Addo-Quaye C."/>
            <person name="Degenhardt J."/>
            <person name="Denby A."/>
            <person name="Hubisz M.J."/>
            <person name="Indap A."/>
            <person name="Kosiol C."/>
            <person name="Lahn B.T."/>
            <person name="Lawson H.A."/>
            <person name="Marklein A."/>
            <person name="Nielsen R."/>
            <person name="Vallender E.J."/>
            <person name="Clark A.G."/>
            <person name="Ferguson B."/>
            <person name="Hernandez R.D."/>
            <person name="Hirani K."/>
            <person name="Kehrer-Sawatzki H."/>
            <person name="Kolb J."/>
            <person name="Patil S."/>
            <person name="Pu L.-L."/>
            <person name="Ren Y."/>
            <person name="Smith D.G."/>
            <person name="Wheeler D.A."/>
            <person name="Schenck I."/>
            <person name="Ball E.V."/>
            <person name="Chen R."/>
            <person name="Cooper D.N."/>
            <person name="Giardine B."/>
            <person name="Hsu F."/>
            <person name="Kent W.J."/>
            <person name="Lesk A."/>
            <person name="Nelson D.L."/>
            <person name="O'brien W.E."/>
            <person name="Pruefer K."/>
            <person name="Stenson P.D."/>
            <person name="Wallace J.C."/>
            <person name="Ke H."/>
            <person name="Liu X.-M."/>
            <person name="Wang P."/>
            <person name="Xiang A.P."/>
            <person name="Yang F."/>
            <person name="Barber G.P."/>
            <person name="Haussler D."/>
            <person name="Karolchik D."/>
            <person name="Kern A.D."/>
            <person name="Kuhn R.M."/>
            <person name="Smith K.E."/>
            <person name="Zwieg A.S."/>
        </authorList>
    </citation>
    <scope>NUCLEOTIDE SEQUENCE [LARGE SCALE GENOMIC DNA]</scope>
    <source>
        <strain evidence="2">17573</strain>
    </source>
</reference>
<reference evidence="1" key="2">
    <citation type="submission" date="2019-01" db="EMBL/GenBank/DDBJ databases">
        <authorList>
            <person name="Graves T."/>
            <person name="Eichler E.E."/>
            <person name="Wilson R.K."/>
        </authorList>
    </citation>
    <scope>NUCLEOTIDE SEQUENCE [LARGE SCALE GENOMIC DNA]</scope>
    <source>
        <strain evidence="1">17573</strain>
    </source>
</reference>
<keyword evidence="2" id="KW-1185">Reference proteome</keyword>
<sequence length="106" mass="11937">CFCFLFVFETESHSVAQAGVQWHNLGSLQPPPPGFKRFSCLSSLCSWDYRHVPPHPANFCIFSRDRVSPCWSGWSRTPDLVIQPLLASQSADITGVRHCAWPALTF</sequence>
<dbReference type="Ensembl" id="ENSMMUT00000109224.1">
    <property type="protein sequence ID" value="ENSMMUP00000066427.1"/>
    <property type="gene ID" value="ENSMMUG00000051088.1"/>
</dbReference>
<proteinExistence type="predicted"/>
<dbReference type="PRINTS" id="PR02045">
    <property type="entry name" value="F138DOMAIN"/>
</dbReference>
<dbReference type="InParanoid" id="A0A5F7ZLC5"/>
<dbReference type="PANTHER" id="PTHR46254:SF7">
    <property type="entry name" value="PI4-KINASE N-TERMINAL DOMAIN-CONTAINING PROTEIN"/>
    <property type="match status" value="1"/>
</dbReference>
<protein>
    <submittedName>
        <fullName evidence="1">Uncharacterized protein</fullName>
    </submittedName>
</protein>
<evidence type="ECO:0000313" key="1">
    <source>
        <dbReference type="Ensembl" id="ENSMMUP00000066427.1"/>
    </source>
</evidence>
<dbReference type="AlphaFoldDB" id="A0A5F7ZLC5"/>
<dbReference type="OMA" id="MSHCARH"/>
<reference evidence="1" key="3">
    <citation type="submission" date="2025-08" db="UniProtKB">
        <authorList>
            <consortium name="Ensembl"/>
        </authorList>
    </citation>
    <scope>IDENTIFICATION</scope>
    <source>
        <strain evidence="1">17573</strain>
    </source>
</reference>
<accession>A0A5F7ZLC5</accession>
<dbReference type="PANTHER" id="PTHR46254">
    <property type="entry name" value="PROTEIN GVQW1-RELATED"/>
    <property type="match status" value="1"/>
</dbReference>
<name>A0A5F7ZLC5_MACMU</name>
<dbReference type="GeneTree" id="ENSGT00940000161627"/>
<dbReference type="Proteomes" id="UP000006718">
    <property type="component" value="Chromosome 8"/>
</dbReference>
<dbReference type="VEuPathDB" id="HostDB:ENSMMUG00000051088"/>
<evidence type="ECO:0000313" key="2">
    <source>
        <dbReference type="Proteomes" id="UP000006718"/>
    </source>
</evidence>